<keyword evidence="3" id="KW-0732">Signal</keyword>
<gene>
    <name evidence="5" type="ORF">FHW37_102769</name>
</gene>
<evidence type="ECO:0000313" key="6">
    <source>
        <dbReference type="Proteomes" id="UP000320653"/>
    </source>
</evidence>
<dbReference type="PROSITE" id="PS51318">
    <property type="entry name" value="TAT"/>
    <property type="match status" value="1"/>
</dbReference>
<evidence type="ECO:0000256" key="1">
    <source>
        <dbReference type="ARBA" id="ARBA00004418"/>
    </source>
</evidence>
<dbReference type="PANTHER" id="PTHR30290">
    <property type="entry name" value="PERIPLASMIC BINDING COMPONENT OF ABC TRANSPORTER"/>
    <property type="match status" value="1"/>
</dbReference>
<dbReference type="PANTHER" id="PTHR30290:SF62">
    <property type="entry name" value="OLIGOPEPTIDE ABC TRANSPORTER, PERIPLASMIC OLIGOPEPTIDE-BINDING PROTEIN"/>
    <property type="match status" value="1"/>
</dbReference>
<organism evidence="5 6">
    <name type="scientific">Neorhizobium alkalisoli</name>
    <dbReference type="NCBI Taxonomy" id="528178"/>
    <lineage>
        <taxon>Bacteria</taxon>
        <taxon>Pseudomonadati</taxon>
        <taxon>Pseudomonadota</taxon>
        <taxon>Alphaproteobacteria</taxon>
        <taxon>Hyphomicrobiales</taxon>
        <taxon>Rhizobiaceae</taxon>
        <taxon>Rhizobium/Agrobacterium group</taxon>
        <taxon>Neorhizobium</taxon>
    </lineage>
</organism>
<dbReference type="AlphaFoldDB" id="A0A561R3F8"/>
<name>A0A561R3F8_9HYPH</name>
<dbReference type="GO" id="GO:1904680">
    <property type="term" value="F:peptide transmembrane transporter activity"/>
    <property type="evidence" value="ECO:0007669"/>
    <property type="project" value="TreeGrafter"/>
</dbReference>
<dbReference type="Gene3D" id="3.40.190.10">
    <property type="entry name" value="Periplasmic binding protein-like II"/>
    <property type="match status" value="1"/>
</dbReference>
<dbReference type="InterPro" id="IPR006311">
    <property type="entry name" value="TAT_signal"/>
</dbReference>
<evidence type="ECO:0000313" key="5">
    <source>
        <dbReference type="EMBL" id="TWF57129.1"/>
    </source>
</evidence>
<feature type="signal peptide" evidence="3">
    <location>
        <begin position="1"/>
        <end position="33"/>
    </location>
</feature>
<dbReference type="Gene3D" id="3.10.105.10">
    <property type="entry name" value="Dipeptide-binding Protein, Domain 3"/>
    <property type="match status" value="1"/>
</dbReference>
<feature type="chain" id="PRO_5022174395" evidence="3">
    <location>
        <begin position="34"/>
        <end position="644"/>
    </location>
</feature>
<evidence type="ECO:0000259" key="4">
    <source>
        <dbReference type="Pfam" id="PF00496"/>
    </source>
</evidence>
<dbReference type="SUPFAM" id="SSF53850">
    <property type="entry name" value="Periplasmic binding protein-like II"/>
    <property type="match status" value="1"/>
</dbReference>
<dbReference type="InterPro" id="IPR039424">
    <property type="entry name" value="SBP_5"/>
</dbReference>
<dbReference type="CDD" id="cd08500">
    <property type="entry name" value="PBP2_NikA_DppA_OppA_like_4"/>
    <property type="match status" value="1"/>
</dbReference>
<dbReference type="Pfam" id="PF00496">
    <property type="entry name" value="SBP_bac_5"/>
    <property type="match status" value="1"/>
</dbReference>
<protein>
    <submittedName>
        <fullName evidence="5">Peptide/nickel transport system substrate-binding protein</fullName>
    </submittedName>
</protein>
<accession>A0A561R3F8</accession>
<comment type="similarity">
    <text evidence="2">Belongs to the bacterial solute-binding protein 5 family.</text>
</comment>
<dbReference type="EMBL" id="VIWP01000002">
    <property type="protein sequence ID" value="TWF57129.1"/>
    <property type="molecule type" value="Genomic_DNA"/>
</dbReference>
<proteinExistence type="inferred from homology"/>
<evidence type="ECO:0000256" key="3">
    <source>
        <dbReference type="SAM" id="SignalP"/>
    </source>
</evidence>
<sequence length="644" mass="73313">MTMSDFSTITRRQMLALLGSAAGTAVMSGTAFAAYSQSDFVATISPDQPLPPVDERLPKVPRVLKLSERGLLPGKHGGTMRMLIGGQRDIRYMPINCYSRLVGYNPQLQLEADILEAYEVKDERVFTFHLREGHKWSDGTPFTTEDFRYVWEDVFHEKKLARGGPPTSLLINGKAPRFEVIDERTVRYSWDDPNPDFLADQASPSPTRLMFPANYLKQFHVKYQTKEILNQYIKKFKVDDWAAVHQRMSRTVRPENPELPTLDAWRSRTEPPAERFVFDRNPYYHRVDEDGRQLPYIDRVLLDVSSADLIAAKTGTGESDLQITNLDFADYTFLKGAEKRYSLEVDLWKRTQGSRMALFPNLNCKDDVWRKVLWDKRFRRAMSLAINRGEINKAVFYGLAKESANAILPESPLFKPEYRDAWAAFDPAKANALLDEAGLPMDEDTGLRKLPDGRPATIIVEITGENSFETDVLELLTDQFREIGLRIFPHVSQRELLRRRVKGGDAIMSVGIGLDNGVPTADMSPKELAPTSDDQLQWCIWGLHTLSGGGDGHPPELEEAISLLNLYDDWRKAEGHDQRAEIWHKMLALFTDQVFSIGIVNATLQPIVRTRKLKNLPEKALYGFDPTSYLGVYLPDAFWYEESA</sequence>
<dbReference type="InterPro" id="IPR000914">
    <property type="entry name" value="SBP_5_dom"/>
</dbReference>
<reference evidence="5 6" key="1">
    <citation type="submission" date="2019-06" db="EMBL/GenBank/DDBJ databases">
        <title>Sorghum-associated microbial communities from plants grown in Nebraska, USA.</title>
        <authorList>
            <person name="Schachtman D."/>
        </authorList>
    </citation>
    <scope>NUCLEOTIDE SEQUENCE [LARGE SCALE GENOMIC DNA]</scope>
    <source>
        <strain evidence="5 6">1225</strain>
    </source>
</reference>
<dbReference type="GO" id="GO:0015833">
    <property type="term" value="P:peptide transport"/>
    <property type="evidence" value="ECO:0007669"/>
    <property type="project" value="TreeGrafter"/>
</dbReference>
<evidence type="ECO:0000256" key="2">
    <source>
        <dbReference type="ARBA" id="ARBA00005695"/>
    </source>
</evidence>
<comment type="caution">
    <text evidence="5">The sequence shown here is derived from an EMBL/GenBank/DDBJ whole genome shotgun (WGS) entry which is preliminary data.</text>
</comment>
<comment type="subcellular location">
    <subcellularLocation>
        <location evidence="1">Periplasm</location>
    </subcellularLocation>
</comment>
<dbReference type="Proteomes" id="UP000320653">
    <property type="component" value="Unassembled WGS sequence"/>
</dbReference>
<keyword evidence="6" id="KW-1185">Reference proteome</keyword>
<feature type="domain" description="Solute-binding protein family 5" evidence="4">
    <location>
        <begin position="113"/>
        <end position="511"/>
    </location>
</feature>